<comment type="cofactor">
    <cofactor evidence="14">
        <name>heme b</name>
        <dbReference type="ChEBI" id="CHEBI:60344"/>
    </cofactor>
    <text evidence="14">Binds 1 heme b (iron(II)-protoporphyrin IX) group per subunit.</text>
</comment>
<comment type="subcellular location">
    <subcellularLocation>
        <location evidence="1">Cell membrane</location>
        <topology evidence="1">Multi-pass membrane protein</topology>
    </subcellularLocation>
</comment>
<dbReference type="Pfam" id="PF03653">
    <property type="entry name" value="UPF0093"/>
    <property type="match status" value="1"/>
</dbReference>
<keyword evidence="10" id="KW-0560">Oxidoreductase</keyword>
<evidence type="ECO:0000256" key="4">
    <source>
        <dbReference type="ARBA" id="ARBA00017504"/>
    </source>
</evidence>
<dbReference type="STRING" id="472181.SAMN05216271_3331"/>
<dbReference type="InterPro" id="IPR005265">
    <property type="entry name" value="HemJ-like"/>
</dbReference>
<dbReference type="GO" id="GO:0070818">
    <property type="term" value="F:protoporphyrinogen oxidase activity"/>
    <property type="evidence" value="ECO:0007669"/>
    <property type="project" value="UniProtKB-UniRule"/>
</dbReference>
<dbReference type="PANTHER" id="PTHR40255">
    <property type="entry name" value="UPF0093 MEMBRANE PROTEIN SLR1790"/>
    <property type="match status" value="1"/>
</dbReference>
<feature type="transmembrane region" description="Helical" evidence="15">
    <location>
        <begin position="78"/>
        <end position="102"/>
    </location>
</feature>
<evidence type="ECO:0000313" key="16">
    <source>
        <dbReference type="EMBL" id="SDT00484.1"/>
    </source>
</evidence>
<dbReference type="Proteomes" id="UP000243413">
    <property type="component" value="Chromosome I"/>
</dbReference>
<evidence type="ECO:0000256" key="5">
    <source>
        <dbReference type="ARBA" id="ARBA00022475"/>
    </source>
</evidence>
<dbReference type="EMBL" id="LT629763">
    <property type="protein sequence ID" value="SDT00484.1"/>
    <property type="molecule type" value="Genomic_DNA"/>
</dbReference>
<evidence type="ECO:0000256" key="15">
    <source>
        <dbReference type="SAM" id="Phobius"/>
    </source>
</evidence>
<dbReference type="GO" id="GO:0005886">
    <property type="term" value="C:plasma membrane"/>
    <property type="evidence" value="ECO:0007669"/>
    <property type="project" value="UniProtKB-SubCell"/>
</dbReference>
<keyword evidence="6 14" id="KW-0349">Heme</keyword>
<keyword evidence="8 14" id="KW-0479">Metal-binding</keyword>
<dbReference type="AlphaFoldDB" id="A0A1H1WTP7"/>
<evidence type="ECO:0000256" key="9">
    <source>
        <dbReference type="ARBA" id="ARBA00022989"/>
    </source>
</evidence>
<keyword evidence="5 14" id="KW-1003">Cell membrane</keyword>
<evidence type="ECO:0000256" key="11">
    <source>
        <dbReference type="ARBA" id="ARBA00023004"/>
    </source>
</evidence>
<dbReference type="PIRSF" id="PIRSF004638">
    <property type="entry name" value="UCP004638"/>
    <property type="match status" value="1"/>
</dbReference>
<accession>A0A1H1WTP7</accession>
<feature type="transmembrane region" description="Helical" evidence="15">
    <location>
        <begin position="114"/>
        <end position="135"/>
    </location>
</feature>
<dbReference type="PANTHER" id="PTHR40255:SF1">
    <property type="entry name" value="PROTOPORPHYRINOGEN IX OXIDASE"/>
    <property type="match status" value="1"/>
</dbReference>
<evidence type="ECO:0000256" key="6">
    <source>
        <dbReference type="ARBA" id="ARBA00022617"/>
    </source>
</evidence>
<comment type="function">
    <text evidence="14">Catalyzes the oxidation of protoporphyrinogen IX to protoporphyrin IX.</text>
</comment>
<evidence type="ECO:0000256" key="8">
    <source>
        <dbReference type="ARBA" id="ARBA00022723"/>
    </source>
</evidence>
<comment type="similarity">
    <text evidence="3 14">Belongs to the HemJ family.</text>
</comment>
<reference evidence="17" key="1">
    <citation type="submission" date="2016-10" db="EMBL/GenBank/DDBJ databases">
        <authorList>
            <person name="Varghese N."/>
            <person name="Submissions S."/>
        </authorList>
    </citation>
    <scope>NUCLEOTIDE SEQUENCE [LARGE SCALE GENOMIC DNA]</scope>
    <source>
        <strain evidence="17">JCM 14963</strain>
    </source>
</reference>
<feature type="transmembrane region" description="Helical" evidence="15">
    <location>
        <begin position="6"/>
        <end position="29"/>
    </location>
</feature>
<evidence type="ECO:0000256" key="10">
    <source>
        <dbReference type="ARBA" id="ARBA00023002"/>
    </source>
</evidence>
<dbReference type="RefSeq" id="WP_092287950.1">
    <property type="nucleotide sequence ID" value="NZ_LT629763.1"/>
</dbReference>
<evidence type="ECO:0000256" key="7">
    <source>
        <dbReference type="ARBA" id="ARBA00022692"/>
    </source>
</evidence>
<keyword evidence="7 15" id="KW-0812">Transmembrane</keyword>
<sequence>MLWILVLHIAALLFWGACLLYLPALIAGVTRDNSAIEENPDPFDSLTRFVFTRVATPAALLAIIAGSLVFVVDHTITVWLIAKLTLVVGLVFVHTGLGLLVLRLEARNGKPLRRWCLVAGLTGASLMALIIWIVLAKPPLELW</sequence>
<organism evidence="16 17">
    <name type="scientific">Halopseudomonas sabulinigri</name>
    <dbReference type="NCBI Taxonomy" id="472181"/>
    <lineage>
        <taxon>Bacteria</taxon>
        <taxon>Pseudomonadati</taxon>
        <taxon>Pseudomonadota</taxon>
        <taxon>Gammaproteobacteria</taxon>
        <taxon>Pseudomonadales</taxon>
        <taxon>Pseudomonadaceae</taxon>
        <taxon>Halopseudomonas</taxon>
    </lineage>
</organism>
<dbReference type="OrthoDB" id="5770094at2"/>
<evidence type="ECO:0000256" key="1">
    <source>
        <dbReference type="ARBA" id="ARBA00004651"/>
    </source>
</evidence>
<name>A0A1H1WTP7_9GAMM</name>
<protein>
    <recommendedName>
        <fullName evidence="4 14">Protoporphyrinogen IX oxidase</fullName>
        <ecNumber evidence="14">1.3.99.-</ecNumber>
    </recommendedName>
</protein>
<feature type="transmembrane region" description="Helical" evidence="15">
    <location>
        <begin position="50"/>
        <end position="72"/>
    </location>
</feature>
<evidence type="ECO:0000256" key="3">
    <source>
        <dbReference type="ARBA" id="ARBA00006501"/>
    </source>
</evidence>
<evidence type="ECO:0000256" key="13">
    <source>
        <dbReference type="ARBA" id="ARBA00048390"/>
    </source>
</evidence>
<proteinExistence type="inferred from homology"/>
<evidence type="ECO:0000256" key="12">
    <source>
        <dbReference type="ARBA" id="ARBA00023136"/>
    </source>
</evidence>
<evidence type="ECO:0000256" key="2">
    <source>
        <dbReference type="ARBA" id="ARBA00005073"/>
    </source>
</evidence>
<comment type="pathway">
    <text evidence="2 14">Porphyrin-containing compound metabolism; protoporphyrin-IX biosynthesis; protoporphyrin-IX from protoporphyrinogen-IX: step 1/1.</text>
</comment>
<evidence type="ECO:0000313" key="17">
    <source>
        <dbReference type="Proteomes" id="UP000243413"/>
    </source>
</evidence>
<comment type="catalytic activity">
    <reaction evidence="13 14">
        <text>protoporphyrinogen IX + 3 A = protoporphyrin IX + 3 AH2</text>
        <dbReference type="Rhea" id="RHEA:62000"/>
        <dbReference type="ChEBI" id="CHEBI:13193"/>
        <dbReference type="ChEBI" id="CHEBI:17499"/>
        <dbReference type="ChEBI" id="CHEBI:57306"/>
        <dbReference type="ChEBI" id="CHEBI:57307"/>
    </reaction>
</comment>
<evidence type="ECO:0000256" key="14">
    <source>
        <dbReference type="PIRNR" id="PIRNR004638"/>
    </source>
</evidence>
<keyword evidence="12 14" id="KW-0472">Membrane</keyword>
<keyword evidence="9 15" id="KW-1133">Transmembrane helix</keyword>
<gene>
    <name evidence="16" type="ORF">SAMN05216271_3331</name>
</gene>
<keyword evidence="11 14" id="KW-0408">Iron</keyword>
<dbReference type="EC" id="1.3.99.-" evidence="14"/>
<dbReference type="GO" id="GO:0046872">
    <property type="term" value="F:metal ion binding"/>
    <property type="evidence" value="ECO:0007669"/>
    <property type="project" value="UniProtKB-UniRule"/>
</dbReference>
<dbReference type="GO" id="GO:0006782">
    <property type="term" value="P:protoporphyrinogen IX biosynthetic process"/>
    <property type="evidence" value="ECO:0007669"/>
    <property type="project" value="UniProtKB-UniRule"/>
</dbReference>
<dbReference type="UniPathway" id="UPA00251">
    <property type="reaction ID" value="UER00324"/>
</dbReference>